<comment type="caution">
    <text evidence="1">The sequence shown here is derived from an EMBL/GenBank/DDBJ whole genome shotgun (WGS) entry which is preliminary data.</text>
</comment>
<protein>
    <submittedName>
        <fullName evidence="1">Uncharacterized protein DUF3990</fullName>
    </submittedName>
</protein>
<organism evidence="1 2">
    <name type="scientific">Paranoxybacillus vitaminiphilus</name>
    <dbReference type="NCBI Taxonomy" id="581036"/>
    <lineage>
        <taxon>Bacteria</taxon>
        <taxon>Bacillati</taxon>
        <taxon>Bacillota</taxon>
        <taxon>Bacilli</taxon>
        <taxon>Bacillales</taxon>
        <taxon>Anoxybacillaceae</taxon>
        <taxon>Paranoxybacillus</taxon>
    </lineage>
</organism>
<dbReference type="SUPFAM" id="SSF56399">
    <property type="entry name" value="ADP-ribosylation"/>
    <property type="match status" value="1"/>
</dbReference>
<dbReference type="RefSeq" id="WP_245934689.1">
    <property type="nucleotide sequence ID" value="NZ_QLMH01000001.1"/>
</dbReference>
<dbReference type="Gene3D" id="3.90.175.10">
    <property type="entry name" value="Diphtheria Toxin, domain 1"/>
    <property type="match status" value="1"/>
</dbReference>
<name>A0A327YR80_9BACL</name>
<dbReference type="EMBL" id="QLMH01000001">
    <property type="protein sequence ID" value="RAK23463.1"/>
    <property type="molecule type" value="Genomic_DNA"/>
</dbReference>
<accession>A0A327YR80</accession>
<evidence type="ECO:0000313" key="1">
    <source>
        <dbReference type="EMBL" id="RAK23463.1"/>
    </source>
</evidence>
<keyword evidence="2" id="KW-1185">Reference proteome</keyword>
<sequence length="111" mass="12813">MLPATDSTVYHGTNLFAAKIIQYNGIWLNVQRQLTDLGMGFYVTLNLYQARSWAQIRATHPQISPKVLERLNISKDQYFNHPDTKIPAYLVYELDLKQLNQLKGKIFPCIS</sequence>
<dbReference type="Proteomes" id="UP000248555">
    <property type="component" value="Unassembled WGS sequence"/>
</dbReference>
<evidence type="ECO:0000313" key="2">
    <source>
        <dbReference type="Proteomes" id="UP000248555"/>
    </source>
</evidence>
<gene>
    <name evidence="1" type="ORF">B0I26_101424</name>
</gene>
<proteinExistence type="predicted"/>
<reference evidence="1 2" key="1">
    <citation type="submission" date="2018-06" db="EMBL/GenBank/DDBJ databases">
        <title>Genomic Encyclopedia of Type Strains, Phase III (KMG-III): the genomes of soil and plant-associated and newly described type strains.</title>
        <authorList>
            <person name="Whitman W."/>
        </authorList>
    </citation>
    <scope>NUCLEOTIDE SEQUENCE [LARGE SCALE GENOMIC DNA]</scope>
    <source>
        <strain evidence="1 2">CGMCC 1.8979</strain>
    </source>
</reference>
<dbReference type="AlphaFoldDB" id="A0A327YR80"/>